<keyword evidence="1" id="KW-0812">Transmembrane</keyword>
<keyword evidence="3" id="KW-1185">Reference proteome</keyword>
<name>A0ABT7XWJ3_9VIBR</name>
<reference evidence="2" key="1">
    <citation type="submission" date="2024-05" db="EMBL/GenBank/DDBJ databases">
        <title>Genome Sequences of Four Agar- Degrading Marine Bacteria.</title>
        <authorList>
            <person name="Phillips E.K."/>
            <person name="Shaffer J.C."/>
            <person name="Henson M.W."/>
            <person name="Temperton B."/>
            <person name="Thrash C.J."/>
            <person name="Martin M.O."/>
        </authorList>
    </citation>
    <scope>NUCLEOTIDE SEQUENCE</scope>
    <source>
        <strain evidence="2">EKP203</strain>
    </source>
</reference>
<keyword evidence="1" id="KW-1133">Transmembrane helix</keyword>
<sequence length="134" mass="14854">MFRSPRKQQGSVLIVAIFVIVVMGMMAAMLNRTQWSNQDSHVREVNGTHAWLAATSSTEEVLTRIYPLDSSGAVTSICDGQNIALLSFDRCTVESVCAGMGELGERSYFKVESTATCGTDIHQVERRHEVWGRE</sequence>
<evidence type="ECO:0000256" key="1">
    <source>
        <dbReference type="SAM" id="Phobius"/>
    </source>
</evidence>
<evidence type="ECO:0000313" key="2">
    <source>
        <dbReference type="EMBL" id="MDN2480153.1"/>
    </source>
</evidence>
<organism evidence="2 3">
    <name type="scientific">Vibrio agarivorans</name>
    <dbReference type="NCBI Taxonomy" id="153622"/>
    <lineage>
        <taxon>Bacteria</taxon>
        <taxon>Pseudomonadati</taxon>
        <taxon>Pseudomonadota</taxon>
        <taxon>Gammaproteobacteria</taxon>
        <taxon>Vibrionales</taxon>
        <taxon>Vibrionaceae</taxon>
        <taxon>Vibrio</taxon>
    </lineage>
</organism>
<dbReference type="Proteomes" id="UP001169719">
    <property type="component" value="Unassembled WGS sequence"/>
</dbReference>
<evidence type="ECO:0000313" key="3">
    <source>
        <dbReference type="Proteomes" id="UP001169719"/>
    </source>
</evidence>
<protein>
    <submittedName>
        <fullName evidence="2">MSHA biogenesis protein MshP</fullName>
    </submittedName>
</protein>
<feature type="transmembrane region" description="Helical" evidence="1">
    <location>
        <begin position="12"/>
        <end position="30"/>
    </location>
</feature>
<dbReference type="RefSeq" id="WP_289960453.1">
    <property type="nucleotide sequence ID" value="NZ_JAUEOZ010000001.1"/>
</dbReference>
<comment type="caution">
    <text evidence="2">The sequence shown here is derived from an EMBL/GenBank/DDBJ whole genome shotgun (WGS) entry which is preliminary data.</text>
</comment>
<keyword evidence="1" id="KW-0472">Membrane</keyword>
<dbReference type="EMBL" id="JAUEOZ010000001">
    <property type="protein sequence ID" value="MDN2480153.1"/>
    <property type="molecule type" value="Genomic_DNA"/>
</dbReference>
<accession>A0ABT7XWJ3</accession>
<gene>
    <name evidence="2" type="ORF">QWJ08_01885</name>
</gene>
<proteinExistence type="predicted"/>